<dbReference type="OrthoDB" id="76567at2759"/>
<evidence type="ECO:0000313" key="1">
    <source>
        <dbReference type="EMBL" id="EEQ34675.1"/>
    </source>
</evidence>
<keyword evidence="2" id="KW-1185">Reference proteome</keyword>
<name>C5FYS7_ARTOC</name>
<dbReference type="Proteomes" id="UP000002035">
    <property type="component" value="Unassembled WGS sequence"/>
</dbReference>
<sequence>MNKLKAGIDYRGEECYKDSFQSSFLVVLYVLSTILEGFDKIYPDRGPKVTADLQKEILLLEVMAQKPHKTVARMLESIIDWRIMAMGLEREIINDGSAREISQNRKFIKELGAAFTPARVVEEIVATRESGVTKVTGDLTITTI</sequence>
<dbReference type="RefSeq" id="XP_002843711.1">
    <property type="nucleotide sequence ID" value="XM_002843665.1"/>
</dbReference>
<evidence type="ECO:0000313" key="2">
    <source>
        <dbReference type="Proteomes" id="UP000002035"/>
    </source>
</evidence>
<gene>
    <name evidence="1" type="ORF">MCYG_07494</name>
</gene>
<dbReference type="EMBL" id="DS995707">
    <property type="protein sequence ID" value="EEQ34675.1"/>
    <property type="molecule type" value="Genomic_DNA"/>
</dbReference>
<protein>
    <submittedName>
        <fullName evidence="1">Uncharacterized protein</fullName>
    </submittedName>
</protein>
<reference evidence="2" key="1">
    <citation type="journal article" date="2012" name="MBio">
        <title>Comparative genome analysis of Trichophyton rubrum and related dermatophytes reveals candidate genes involved in infection.</title>
        <authorList>
            <person name="Martinez D.A."/>
            <person name="Oliver B.G."/>
            <person name="Graeser Y."/>
            <person name="Goldberg J.M."/>
            <person name="Li W."/>
            <person name="Martinez-Rossi N.M."/>
            <person name="Monod M."/>
            <person name="Shelest E."/>
            <person name="Barton R.C."/>
            <person name="Birch E."/>
            <person name="Brakhage A.A."/>
            <person name="Chen Z."/>
            <person name="Gurr S.J."/>
            <person name="Heiman D."/>
            <person name="Heitman J."/>
            <person name="Kosti I."/>
            <person name="Rossi A."/>
            <person name="Saif S."/>
            <person name="Samalova M."/>
            <person name="Saunders C.W."/>
            <person name="Shea T."/>
            <person name="Summerbell R.C."/>
            <person name="Xu J."/>
            <person name="Young S."/>
            <person name="Zeng Q."/>
            <person name="Birren B.W."/>
            <person name="Cuomo C.A."/>
            <person name="White T.C."/>
        </authorList>
    </citation>
    <scope>NUCLEOTIDE SEQUENCE [LARGE SCALE GENOMIC DNA]</scope>
    <source>
        <strain evidence="2">ATCC MYA-4605 / CBS 113480</strain>
    </source>
</reference>
<dbReference type="GeneID" id="9225216"/>
<accession>C5FYS7</accession>
<organism evidence="1 2">
    <name type="scientific">Arthroderma otae (strain ATCC MYA-4605 / CBS 113480)</name>
    <name type="common">Microsporum canis</name>
    <dbReference type="NCBI Taxonomy" id="554155"/>
    <lineage>
        <taxon>Eukaryota</taxon>
        <taxon>Fungi</taxon>
        <taxon>Dikarya</taxon>
        <taxon>Ascomycota</taxon>
        <taxon>Pezizomycotina</taxon>
        <taxon>Eurotiomycetes</taxon>
        <taxon>Eurotiomycetidae</taxon>
        <taxon>Onygenales</taxon>
        <taxon>Arthrodermataceae</taxon>
        <taxon>Microsporum</taxon>
    </lineage>
</organism>
<dbReference type="VEuPathDB" id="FungiDB:MCYG_07494"/>
<dbReference type="HOGENOM" id="CLU_1796004_0_0_1"/>
<proteinExistence type="predicted"/>
<dbReference type="AlphaFoldDB" id="C5FYS7"/>